<evidence type="ECO:0000313" key="2">
    <source>
        <dbReference type="Proteomes" id="UP000000753"/>
    </source>
</evidence>
<dbReference type="HOGENOM" id="CLU_2620088_0_0_6"/>
<dbReference type="AlphaFoldDB" id="B8CI35"/>
<gene>
    <name evidence="1" type="ordered locus">swp_0480</name>
</gene>
<dbReference type="STRING" id="225849.swp_0480"/>
<name>B8CI35_SHEPW</name>
<reference evidence="1 2" key="1">
    <citation type="journal article" date="2008" name="PLoS ONE">
        <title>Environmental adaptation: genomic analysis of the piezotolerant and psychrotolerant deep-sea iron reducing bacterium Shewanella piezotolerans WP3.</title>
        <authorList>
            <person name="Wang F."/>
            <person name="Wang J."/>
            <person name="Jian H."/>
            <person name="Zhang B."/>
            <person name="Li S."/>
            <person name="Wang F."/>
            <person name="Zeng X."/>
            <person name="Gao L."/>
            <person name="Bartlett D.H."/>
            <person name="Yu J."/>
            <person name="Hu S."/>
            <person name="Xiao X."/>
        </authorList>
    </citation>
    <scope>NUCLEOTIDE SEQUENCE [LARGE SCALE GENOMIC DNA]</scope>
    <source>
        <strain evidence="2">WP3 / JCM 13877</strain>
    </source>
</reference>
<sequence length="78" mass="9271">MFQNDMLWHCLANIKTVARCNTIGLWQYQDYKVRSIETLSREDSHHWLEVRGVVTGYERKAQFFELVIDEKLVLVVAK</sequence>
<protein>
    <submittedName>
        <fullName evidence="1">Uncharacterized protein</fullName>
    </submittedName>
</protein>
<dbReference type="Proteomes" id="UP000000753">
    <property type="component" value="Chromosome"/>
</dbReference>
<organism evidence="1 2">
    <name type="scientific">Shewanella piezotolerans (strain WP3 / JCM 13877)</name>
    <dbReference type="NCBI Taxonomy" id="225849"/>
    <lineage>
        <taxon>Bacteria</taxon>
        <taxon>Pseudomonadati</taxon>
        <taxon>Pseudomonadota</taxon>
        <taxon>Gammaproteobacteria</taxon>
        <taxon>Alteromonadales</taxon>
        <taxon>Shewanellaceae</taxon>
        <taxon>Shewanella</taxon>
    </lineage>
</organism>
<proteinExistence type="predicted"/>
<dbReference type="EMBL" id="CP000472">
    <property type="protein sequence ID" value="ACJ27311.1"/>
    <property type="molecule type" value="Genomic_DNA"/>
</dbReference>
<evidence type="ECO:0000313" key="1">
    <source>
        <dbReference type="EMBL" id="ACJ27311.1"/>
    </source>
</evidence>
<accession>B8CI35</accession>
<dbReference type="KEGG" id="swp:swp_0480"/>
<keyword evidence="2" id="KW-1185">Reference proteome</keyword>